<protein>
    <recommendedName>
        <fullName evidence="5 11">Dihydrolipoyllysine-residue succinyltransferase component of 2-oxoglutarate dehydrogenase complex</fullName>
        <ecNumber evidence="4 11">2.3.1.61</ecNumber>
    </recommendedName>
    <alternativeName>
        <fullName evidence="11">2-oxoglutarate dehydrogenase complex component E2</fullName>
    </alternativeName>
</protein>
<dbReference type="CDD" id="cd06849">
    <property type="entry name" value="lipoyl_domain"/>
    <property type="match status" value="1"/>
</dbReference>
<dbReference type="SUPFAM" id="SSF47005">
    <property type="entry name" value="Peripheral subunit-binding domain of 2-oxo acid dehydrogenase complex"/>
    <property type="match status" value="1"/>
</dbReference>
<reference evidence="14 15" key="1">
    <citation type="submission" date="2023-08" db="EMBL/GenBank/DDBJ databases">
        <authorList>
            <person name="Roldan D.M."/>
            <person name="Menes R.J."/>
        </authorList>
    </citation>
    <scope>NUCLEOTIDE SEQUENCE [LARGE SCALE GENOMIC DNA]</scope>
    <source>
        <strain evidence="14 15">CCM 2812</strain>
    </source>
</reference>
<keyword evidence="6 11" id="KW-0816">Tricarboxylic acid cycle</keyword>
<dbReference type="Pfam" id="PF00364">
    <property type="entry name" value="Biotin_lipoyl"/>
    <property type="match status" value="1"/>
</dbReference>
<dbReference type="SUPFAM" id="SSF52777">
    <property type="entry name" value="CoA-dependent acyltransferases"/>
    <property type="match status" value="1"/>
</dbReference>
<feature type="domain" description="Lipoyl-binding" evidence="12">
    <location>
        <begin position="3"/>
        <end position="78"/>
    </location>
</feature>
<evidence type="ECO:0000256" key="8">
    <source>
        <dbReference type="ARBA" id="ARBA00022823"/>
    </source>
</evidence>
<dbReference type="InterPro" id="IPR011053">
    <property type="entry name" value="Single_hybrid_motif"/>
</dbReference>
<dbReference type="EC" id="2.3.1.61" evidence="4 11"/>
<evidence type="ECO:0000256" key="3">
    <source>
        <dbReference type="ARBA" id="ARBA00007317"/>
    </source>
</evidence>
<evidence type="ECO:0000259" key="13">
    <source>
        <dbReference type="PROSITE" id="PS51826"/>
    </source>
</evidence>
<dbReference type="RefSeq" id="WP_305748670.1">
    <property type="nucleotide sequence ID" value="NZ_JAUZEE010000002.1"/>
</dbReference>
<dbReference type="Gene3D" id="3.30.559.10">
    <property type="entry name" value="Chloramphenicol acetyltransferase-like domain"/>
    <property type="match status" value="1"/>
</dbReference>
<dbReference type="NCBIfam" id="NF004309">
    <property type="entry name" value="PRK05704.1"/>
    <property type="match status" value="1"/>
</dbReference>
<comment type="pathway">
    <text evidence="2 11">Amino-acid degradation; L-lysine degradation via saccharopine pathway; glutaryl-CoA from L-lysine: step 6/6.</text>
</comment>
<evidence type="ECO:0000256" key="6">
    <source>
        <dbReference type="ARBA" id="ARBA00022532"/>
    </source>
</evidence>
<dbReference type="Gene3D" id="2.40.50.100">
    <property type="match status" value="1"/>
</dbReference>
<evidence type="ECO:0000256" key="10">
    <source>
        <dbReference type="ARBA" id="ARBA00052761"/>
    </source>
</evidence>
<dbReference type="PROSITE" id="PS51826">
    <property type="entry name" value="PSBD"/>
    <property type="match status" value="1"/>
</dbReference>
<dbReference type="InterPro" id="IPR000089">
    <property type="entry name" value="Biotin_lipoyl"/>
</dbReference>
<dbReference type="InterPro" id="IPR050537">
    <property type="entry name" value="2-oxoacid_dehydrogenase"/>
</dbReference>
<dbReference type="GO" id="GO:0004149">
    <property type="term" value="F:dihydrolipoyllysine-residue succinyltransferase activity"/>
    <property type="evidence" value="ECO:0007669"/>
    <property type="project" value="UniProtKB-EC"/>
</dbReference>
<accession>A0ABT9G1F5</accession>
<evidence type="ECO:0000259" key="12">
    <source>
        <dbReference type="PROSITE" id="PS50968"/>
    </source>
</evidence>
<dbReference type="InterPro" id="IPR006255">
    <property type="entry name" value="SucB"/>
</dbReference>
<dbReference type="InterPro" id="IPR001078">
    <property type="entry name" value="2-oxoacid_DH_actylTfrase"/>
</dbReference>
<dbReference type="PANTHER" id="PTHR43416">
    <property type="entry name" value="DIHYDROLIPOYLLYSINE-RESIDUE SUCCINYLTRANSFERASE COMPONENT OF 2-OXOGLUTARATE DEHYDROGENASE COMPLEX, MITOCHONDRIAL-RELATED"/>
    <property type="match status" value="1"/>
</dbReference>
<dbReference type="EMBL" id="JAUZEE010000002">
    <property type="protein sequence ID" value="MDP4300122.1"/>
    <property type="molecule type" value="Genomic_DNA"/>
</dbReference>
<keyword evidence="8 11" id="KW-0450">Lipoyl</keyword>
<comment type="function">
    <text evidence="1 11">E2 component of the 2-oxoglutarate dehydrogenase (OGDH) complex which catalyzes the second step in the conversion of 2-oxoglutarate to succinyl-CoA and CO(2).</text>
</comment>
<evidence type="ECO:0000256" key="4">
    <source>
        <dbReference type="ARBA" id="ARBA00012945"/>
    </source>
</evidence>
<evidence type="ECO:0000256" key="2">
    <source>
        <dbReference type="ARBA" id="ARBA00005145"/>
    </source>
</evidence>
<dbReference type="PROSITE" id="PS50968">
    <property type="entry name" value="BIOTINYL_LIPOYL"/>
    <property type="match status" value="1"/>
</dbReference>
<feature type="domain" description="Peripheral subunit-binding (PSBD)" evidence="13">
    <location>
        <begin position="110"/>
        <end position="147"/>
    </location>
</feature>
<dbReference type="Pfam" id="PF02817">
    <property type="entry name" value="E3_binding"/>
    <property type="match status" value="1"/>
</dbReference>
<proteinExistence type="inferred from homology"/>
<dbReference type="NCBIfam" id="TIGR01347">
    <property type="entry name" value="sucB"/>
    <property type="match status" value="1"/>
</dbReference>
<dbReference type="InterPro" id="IPR036625">
    <property type="entry name" value="E3-bd_dom_sf"/>
</dbReference>
<keyword evidence="9 11" id="KW-0012">Acyltransferase</keyword>
<comment type="catalytic activity">
    <reaction evidence="10 11">
        <text>N(6)-[(R)-dihydrolipoyl]-L-lysyl-[protein] + succinyl-CoA = N(6)-[(R)-S(8)-succinyldihydrolipoyl]-L-lysyl-[protein] + CoA</text>
        <dbReference type="Rhea" id="RHEA:15213"/>
        <dbReference type="Rhea" id="RHEA-COMP:10475"/>
        <dbReference type="Rhea" id="RHEA-COMP:20092"/>
        <dbReference type="ChEBI" id="CHEBI:57287"/>
        <dbReference type="ChEBI" id="CHEBI:57292"/>
        <dbReference type="ChEBI" id="CHEBI:83100"/>
        <dbReference type="ChEBI" id="CHEBI:83120"/>
        <dbReference type="EC" id="2.3.1.61"/>
    </reaction>
</comment>
<sequence>MAIVEVKVPQLSESVAEATLLQWKKQPGEAVAMDEILIEIETDKVVLEVPAPAAGVLAAHVVGNGGTVVSDQLIAQIDTEGKAGAAAPAAAAVATAPAAAAPAGADKSGVAMPAAAKLLADNNLAASAVAGTGKDGRITKGDVLGAVAAGAAKPAAVAAPAIAVPAAPAVAKPLPAVKAPAAQNLGDRPEQRVPMSRLRARVAERLLQSQSTNAILTTFNEVNMAPLMDMRKKFQDKFEKEHGVKLGFMSFFVKAAVHALKKFPVLNASVDGNDIVYHGYFDIGIAVGSPRGLVVPIIRNADQMSFADIEKKIAEFGQKAKDGKLGIEELTGGTFSISNGGTFGSMLSTPIINPPQSAILGVHATKDRAVVENGQVVVRPINYLAMSYDHRIIDGREAVLGLVAMKEALEDPARLLFDI</sequence>
<comment type="cofactor">
    <cofactor evidence="11">
        <name>(R)-lipoate</name>
        <dbReference type="ChEBI" id="CHEBI:83088"/>
    </cofactor>
    <text evidence="11">Binds 1 lipoyl cofactor covalently.</text>
</comment>
<dbReference type="InterPro" id="IPR004167">
    <property type="entry name" value="PSBD"/>
</dbReference>
<dbReference type="PANTHER" id="PTHR43416:SF5">
    <property type="entry name" value="DIHYDROLIPOYLLYSINE-RESIDUE SUCCINYLTRANSFERASE COMPONENT OF 2-OXOGLUTARATE DEHYDROGENASE COMPLEX, MITOCHONDRIAL"/>
    <property type="match status" value="1"/>
</dbReference>
<keyword evidence="15" id="KW-1185">Reference proteome</keyword>
<dbReference type="SUPFAM" id="SSF51230">
    <property type="entry name" value="Single hybrid motif"/>
    <property type="match status" value="1"/>
</dbReference>
<keyword evidence="7 11" id="KW-0808">Transferase</keyword>
<name>A0ABT9G1F5_LEPDI</name>
<dbReference type="Proteomes" id="UP001235760">
    <property type="component" value="Unassembled WGS sequence"/>
</dbReference>
<evidence type="ECO:0000256" key="5">
    <source>
        <dbReference type="ARBA" id="ARBA00019511"/>
    </source>
</evidence>
<dbReference type="InterPro" id="IPR003016">
    <property type="entry name" value="2-oxoA_DH_lipoyl-BS"/>
</dbReference>
<dbReference type="InterPro" id="IPR023213">
    <property type="entry name" value="CAT-like_dom_sf"/>
</dbReference>
<evidence type="ECO:0000256" key="1">
    <source>
        <dbReference type="ARBA" id="ARBA00004052"/>
    </source>
</evidence>
<gene>
    <name evidence="14" type="primary">odhB</name>
    <name evidence="14" type="ORF">Q8X39_05700</name>
</gene>
<evidence type="ECO:0000256" key="11">
    <source>
        <dbReference type="RuleBase" id="RU361138"/>
    </source>
</evidence>
<comment type="caution">
    <text evidence="14">The sequence shown here is derived from an EMBL/GenBank/DDBJ whole genome shotgun (WGS) entry which is preliminary data.</text>
</comment>
<dbReference type="Pfam" id="PF00198">
    <property type="entry name" value="2-oxoacid_dh"/>
    <property type="match status" value="1"/>
</dbReference>
<organism evidence="14 15">
    <name type="scientific">Leptothrix discophora</name>
    <dbReference type="NCBI Taxonomy" id="89"/>
    <lineage>
        <taxon>Bacteria</taxon>
        <taxon>Pseudomonadati</taxon>
        <taxon>Pseudomonadota</taxon>
        <taxon>Betaproteobacteria</taxon>
        <taxon>Burkholderiales</taxon>
        <taxon>Sphaerotilaceae</taxon>
        <taxon>Leptothrix</taxon>
    </lineage>
</organism>
<evidence type="ECO:0000313" key="14">
    <source>
        <dbReference type="EMBL" id="MDP4300122.1"/>
    </source>
</evidence>
<dbReference type="Gene3D" id="4.10.320.10">
    <property type="entry name" value="E3-binding domain"/>
    <property type="match status" value="1"/>
</dbReference>
<evidence type="ECO:0000256" key="7">
    <source>
        <dbReference type="ARBA" id="ARBA00022679"/>
    </source>
</evidence>
<evidence type="ECO:0000256" key="9">
    <source>
        <dbReference type="ARBA" id="ARBA00023315"/>
    </source>
</evidence>
<evidence type="ECO:0000313" key="15">
    <source>
        <dbReference type="Proteomes" id="UP001235760"/>
    </source>
</evidence>
<comment type="similarity">
    <text evidence="3 11">Belongs to the 2-oxoacid dehydrogenase family.</text>
</comment>
<dbReference type="PROSITE" id="PS00189">
    <property type="entry name" value="LIPOYL"/>
    <property type="match status" value="1"/>
</dbReference>